<dbReference type="Proteomes" id="UP000435837">
    <property type="component" value="Unassembled WGS sequence"/>
</dbReference>
<evidence type="ECO:0000313" key="1">
    <source>
        <dbReference type="EMBL" id="GFE05567.1"/>
    </source>
</evidence>
<evidence type="ECO:0000313" key="2">
    <source>
        <dbReference type="Proteomes" id="UP000435837"/>
    </source>
</evidence>
<dbReference type="AlphaFoldDB" id="A0A640S3L2"/>
<protein>
    <submittedName>
        <fullName evidence="1">Uncharacterized protein</fullName>
    </submittedName>
</protein>
<proteinExistence type="predicted"/>
<dbReference type="EMBL" id="BLIN01000003">
    <property type="protein sequence ID" value="GFE05567.1"/>
    <property type="molecule type" value="Genomic_DNA"/>
</dbReference>
<gene>
    <name evidence="1" type="ORF">Scani_18350</name>
</gene>
<reference evidence="1 2" key="1">
    <citation type="submission" date="2019-12" db="EMBL/GenBank/DDBJ databases">
        <title>Whole genome shotgun sequence of Streptomyces caniferus NBRC 15389.</title>
        <authorList>
            <person name="Ichikawa N."/>
            <person name="Kimura A."/>
            <person name="Kitahashi Y."/>
            <person name="Komaki H."/>
            <person name="Tamura T."/>
        </authorList>
    </citation>
    <scope>NUCLEOTIDE SEQUENCE [LARGE SCALE GENOMIC DNA]</scope>
    <source>
        <strain evidence="1 2">NBRC 15389</strain>
    </source>
</reference>
<accession>A0A640S3L2</accession>
<comment type="caution">
    <text evidence="1">The sequence shown here is derived from an EMBL/GenBank/DDBJ whole genome shotgun (WGS) entry which is preliminary data.</text>
</comment>
<name>A0A640S3L2_9ACTN</name>
<organism evidence="1 2">
    <name type="scientific">Streptomyces caniferus</name>
    <dbReference type="NCBI Taxonomy" id="285557"/>
    <lineage>
        <taxon>Bacteria</taxon>
        <taxon>Bacillati</taxon>
        <taxon>Actinomycetota</taxon>
        <taxon>Actinomycetes</taxon>
        <taxon>Kitasatosporales</taxon>
        <taxon>Streptomycetaceae</taxon>
        <taxon>Streptomyces</taxon>
    </lineage>
</organism>
<sequence>MQPWQHRDFGLGLVLMADLEDSEFHLQASEEEVALMSAVLEREDSCPQSATDGDDGCR</sequence>